<dbReference type="AlphaFoldDB" id="A0A1Y3KWT8"/>
<evidence type="ECO:0000313" key="2">
    <source>
        <dbReference type="EMBL" id="OUM27662.1"/>
    </source>
</evidence>
<reference evidence="2 3" key="1">
    <citation type="submission" date="2017-05" db="EMBL/GenBank/DDBJ databases">
        <title>Whole genome sequence of Pseudomonas putida isolate 1312 commercialized as a biostimulant.</title>
        <authorList>
            <person name="Crovadore J."/>
            <person name="Blanc P."/>
            <person name="Chablais R."/>
            <person name="Cochard B."/>
            <person name="Grizard D."/>
            <person name="Lefort F."/>
        </authorList>
    </citation>
    <scope>NUCLEOTIDE SEQUENCE [LARGE SCALE GENOMIC DNA]</scope>
    <source>
        <strain evidence="2 3">1312</strain>
    </source>
</reference>
<gene>
    <name evidence="2" type="ORF">B8W72_21900</name>
</gene>
<sequence length="311" mass="34830">MDVANIQTVTPDFIQMQKVQERMFQLMENWEMKVLPAAREQLEELRTLLLAVERAFKESLIGGITLLDEREFIAGKAGGDTHQRLASVLERLSQHHAHLAKKNLRLELFSLSALVESLAALTARTSNLQEQAVVFDQRLAQLQQQRADIVQAIELFERPSVASALKGLIPSDDEIDQLMGLISDPKLDAGLLKSVTQKLTRHADALDGARTFSDLGKARARLDVKIEEALGDQRQVQRALKTARDEQEAVKALSGLVPLKNEWLHELRKVELEWLAQAKPLNAAMDLDAATVALQGLCEYLKVVQLMYDRS</sequence>
<dbReference type="RefSeq" id="WP_086977939.1">
    <property type="nucleotide sequence ID" value="NZ_NFSB01000085.1"/>
</dbReference>
<evidence type="ECO:0008006" key="4">
    <source>
        <dbReference type="Google" id="ProtNLM"/>
    </source>
</evidence>
<name>A0A1Y3KWT8_PSEPU</name>
<proteinExistence type="predicted"/>
<feature type="coiled-coil region" evidence="1">
    <location>
        <begin position="111"/>
        <end position="145"/>
    </location>
</feature>
<dbReference type="EMBL" id="NFSB01000085">
    <property type="protein sequence ID" value="OUM27662.1"/>
    <property type="molecule type" value="Genomic_DNA"/>
</dbReference>
<dbReference type="InterPro" id="IPR047760">
    <property type="entry name" value="XaxB-like"/>
</dbReference>
<protein>
    <recommendedName>
        <fullName evidence="4">Alpha-xenorhabdolysin family binary toxin subunit B</fullName>
    </recommendedName>
</protein>
<comment type="caution">
    <text evidence="2">The sequence shown here is derived from an EMBL/GenBank/DDBJ whole genome shotgun (WGS) entry which is preliminary data.</text>
</comment>
<organism evidence="2 3">
    <name type="scientific">Pseudomonas putida</name>
    <name type="common">Arthrobacter siderocapsulatus</name>
    <dbReference type="NCBI Taxonomy" id="303"/>
    <lineage>
        <taxon>Bacteria</taxon>
        <taxon>Pseudomonadati</taxon>
        <taxon>Pseudomonadota</taxon>
        <taxon>Gammaproteobacteria</taxon>
        <taxon>Pseudomonadales</taxon>
        <taxon>Pseudomonadaceae</taxon>
        <taxon>Pseudomonas</taxon>
    </lineage>
</organism>
<dbReference type="Proteomes" id="UP000196082">
    <property type="component" value="Unassembled WGS sequence"/>
</dbReference>
<accession>A0A1Y3KWT8</accession>
<evidence type="ECO:0000313" key="3">
    <source>
        <dbReference type="Proteomes" id="UP000196082"/>
    </source>
</evidence>
<evidence type="ECO:0000256" key="1">
    <source>
        <dbReference type="SAM" id="Coils"/>
    </source>
</evidence>
<keyword evidence="1" id="KW-0175">Coiled coil</keyword>
<dbReference type="NCBIfam" id="NF033927">
    <property type="entry name" value="alph_xenorhab_B"/>
    <property type="match status" value="1"/>
</dbReference>